<evidence type="ECO:0000256" key="1">
    <source>
        <dbReference type="SAM" id="MobiDB-lite"/>
    </source>
</evidence>
<sequence>MAKTAATRNRPKSANVSKTAIDQLGSMLQDLSEKPKAEMSLREAIDELRGPIQSAMAKGYNYEDIVKILAEEGIPTTVTTVKRYISLGNPPRRKSSGKTRAKRSRTASVEAEVTEAPAPKTRKSSKAAEPVEEAPKPRGRRKTAAASAEPPAQATIKAEPKSKTTKGTRAATTTKSTGRGRKKSS</sequence>
<name>A0AA96WNA5_9CYAN</name>
<gene>
    <name evidence="2" type="ORF">HJG54_24340</name>
</gene>
<dbReference type="RefSeq" id="WP_035999696.1">
    <property type="nucleotide sequence ID" value="NZ_CP053586.1"/>
</dbReference>
<reference evidence="2" key="1">
    <citation type="submission" date="2020-05" db="EMBL/GenBank/DDBJ databases">
        <authorList>
            <person name="Zhu T."/>
            <person name="Keshari N."/>
            <person name="Lu X."/>
        </authorList>
    </citation>
    <scope>NUCLEOTIDE SEQUENCE</scope>
    <source>
        <strain evidence="2">NK1-12</strain>
    </source>
</reference>
<protein>
    <submittedName>
        <fullName evidence="2">Uncharacterized protein</fullName>
    </submittedName>
</protein>
<feature type="compositionally biased region" description="Low complexity" evidence="1">
    <location>
        <begin position="165"/>
        <end position="177"/>
    </location>
</feature>
<organism evidence="2">
    <name type="scientific">Leptolyngbya sp. NK1-12</name>
    <dbReference type="NCBI Taxonomy" id="2547451"/>
    <lineage>
        <taxon>Bacteria</taxon>
        <taxon>Bacillati</taxon>
        <taxon>Cyanobacteriota</taxon>
        <taxon>Cyanophyceae</taxon>
        <taxon>Leptolyngbyales</taxon>
        <taxon>Leptolyngbyaceae</taxon>
        <taxon>Leptolyngbya group</taxon>
        <taxon>Leptolyngbya</taxon>
    </lineage>
</organism>
<accession>A0AA96WNA5</accession>
<dbReference type="AlphaFoldDB" id="A0AA96WNA5"/>
<dbReference type="EMBL" id="CP053586">
    <property type="protein sequence ID" value="WNZ25656.1"/>
    <property type="molecule type" value="Genomic_DNA"/>
</dbReference>
<proteinExistence type="predicted"/>
<feature type="compositionally biased region" description="Basic residues" evidence="1">
    <location>
        <begin position="91"/>
        <end position="105"/>
    </location>
</feature>
<feature type="compositionally biased region" description="Low complexity" evidence="1">
    <location>
        <begin position="144"/>
        <end position="154"/>
    </location>
</feature>
<feature type="region of interest" description="Disordered" evidence="1">
    <location>
        <begin position="85"/>
        <end position="185"/>
    </location>
</feature>
<evidence type="ECO:0000313" key="2">
    <source>
        <dbReference type="EMBL" id="WNZ25656.1"/>
    </source>
</evidence>